<keyword evidence="3" id="KW-0812">Transmembrane</keyword>
<name>A0A2T4JYF9_9RHOB</name>
<feature type="transmembrane region" description="Helical" evidence="3">
    <location>
        <begin position="186"/>
        <end position="212"/>
    </location>
</feature>
<dbReference type="Proteomes" id="UP000241010">
    <property type="component" value="Unassembled WGS sequence"/>
</dbReference>
<protein>
    <submittedName>
        <fullName evidence="4">Flagellar biosynthesis protein FlhB</fullName>
    </submittedName>
</protein>
<comment type="similarity">
    <text evidence="1">Belongs to the type III secretion exporter family.</text>
</comment>
<dbReference type="PANTHER" id="PTHR30531:SF12">
    <property type="entry name" value="FLAGELLAR BIOSYNTHETIC PROTEIN FLHB"/>
    <property type="match status" value="1"/>
</dbReference>
<organism evidence="4 5">
    <name type="scientific">Cereibacter changlensis JA139</name>
    <dbReference type="NCBI Taxonomy" id="1188249"/>
    <lineage>
        <taxon>Bacteria</taxon>
        <taxon>Pseudomonadati</taxon>
        <taxon>Pseudomonadota</taxon>
        <taxon>Alphaproteobacteria</taxon>
        <taxon>Rhodobacterales</taxon>
        <taxon>Paracoccaceae</taxon>
        <taxon>Cereibacter</taxon>
    </lineage>
</organism>
<keyword evidence="3" id="KW-0472">Membrane</keyword>
<gene>
    <name evidence="4" type="ORF">C5F48_04530</name>
</gene>
<accession>A0A2T4JYF9</accession>
<evidence type="ECO:0000256" key="2">
    <source>
        <dbReference type="SAM" id="MobiDB-lite"/>
    </source>
</evidence>
<evidence type="ECO:0000313" key="5">
    <source>
        <dbReference type="Proteomes" id="UP000241010"/>
    </source>
</evidence>
<feature type="transmembrane region" description="Helical" evidence="3">
    <location>
        <begin position="99"/>
        <end position="123"/>
    </location>
</feature>
<keyword evidence="4" id="KW-0282">Flagellum</keyword>
<evidence type="ECO:0000256" key="1">
    <source>
        <dbReference type="ARBA" id="ARBA00010690"/>
    </source>
</evidence>
<dbReference type="Pfam" id="PF01312">
    <property type="entry name" value="Bac_export_2"/>
    <property type="match status" value="1"/>
</dbReference>
<dbReference type="InterPro" id="IPR006135">
    <property type="entry name" value="T3SS_substrate_exporter"/>
</dbReference>
<dbReference type="InterPro" id="IPR029025">
    <property type="entry name" value="T3SS_substrate_exporter_C"/>
</dbReference>
<dbReference type="RefSeq" id="WP_107662719.1">
    <property type="nucleotide sequence ID" value="NZ_PZKG01000012.1"/>
</dbReference>
<keyword evidence="3" id="KW-1133">Transmembrane helix</keyword>
<dbReference type="PRINTS" id="PR00950">
    <property type="entry name" value="TYPE3IMSPROT"/>
</dbReference>
<keyword evidence="4" id="KW-0969">Cilium</keyword>
<dbReference type="OrthoDB" id="9807950at2"/>
<feature type="compositionally biased region" description="Basic and acidic residues" evidence="2">
    <location>
        <begin position="1"/>
        <end position="23"/>
    </location>
</feature>
<reference evidence="4 5" key="1">
    <citation type="submission" date="2018-03" db="EMBL/GenBank/DDBJ databases">
        <title>Cereibacter changlensis.</title>
        <authorList>
            <person name="Meyer T.E."/>
            <person name="Miller S."/>
            <person name="Lodha T."/>
            <person name="Gandham S."/>
            <person name="Chintalapati S."/>
            <person name="Chintalapati V.R."/>
        </authorList>
    </citation>
    <scope>NUCLEOTIDE SEQUENCE [LARGE SCALE GENOMIC DNA]</scope>
    <source>
        <strain evidence="4 5">JA139</strain>
    </source>
</reference>
<evidence type="ECO:0000313" key="4">
    <source>
        <dbReference type="EMBL" id="PTE22948.1"/>
    </source>
</evidence>
<keyword evidence="4" id="KW-0966">Cell projection</keyword>
<feature type="transmembrane region" description="Helical" evidence="3">
    <location>
        <begin position="144"/>
        <end position="166"/>
    </location>
</feature>
<keyword evidence="5" id="KW-1185">Reference proteome</keyword>
<feature type="transmembrane region" description="Helical" evidence="3">
    <location>
        <begin position="75"/>
        <end position="93"/>
    </location>
</feature>
<sequence>MTEEAAGEKQHDPSQKRLEDARNKGQIARSPDLAAAAGYAGLLLAASAFGASSLRQAGEAGMTLLSQADRLAPNFGAGGAAALSGVLLTYAAAVAPLFLLPALAAFAALFAQNALLFTGENLLPKLSRLSPVEGLKGRFGRQGLFEFGKTFVKLLLISGLLGLHLARHGDEILGTLYLDPGLAMAALMRMLLQFMLVIVILSAVIGGIDYLWQALEHLRRNRMSRQDLMEEMKGAEGDPQMKAQCRRRGYDIATNRMLTQVAQADVVVVNPTHYAVALKWTRGQRRAPVCLAKGVDEIALRIREAAAEAGVPLHHDPATARALHASVKLGQEILPEHYRAVAAAIRFAEAMRRKRRRDR</sequence>
<feature type="region of interest" description="Disordered" evidence="2">
    <location>
        <begin position="1"/>
        <end position="24"/>
    </location>
</feature>
<proteinExistence type="inferred from homology"/>
<dbReference type="GO" id="GO:0005886">
    <property type="term" value="C:plasma membrane"/>
    <property type="evidence" value="ECO:0007669"/>
    <property type="project" value="TreeGrafter"/>
</dbReference>
<dbReference type="AlphaFoldDB" id="A0A2T4JYF9"/>
<evidence type="ECO:0000256" key="3">
    <source>
        <dbReference type="SAM" id="Phobius"/>
    </source>
</evidence>
<dbReference type="Gene3D" id="3.40.1690.10">
    <property type="entry name" value="secretion proteins EscU"/>
    <property type="match status" value="1"/>
</dbReference>
<dbReference type="SUPFAM" id="SSF160544">
    <property type="entry name" value="EscU C-terminal domain-like"/>
    <property type="match status" value="1"/>
</dbReference>
<comment type="caution">
    <text evidence="4">The sequence shown here is derived from an EMBL/GenBank/DDBJ whole genome shotgun (WGS) entry which is preliminary data.</text>
</comment>
<dbReference type="EMBL" id="PZKG01000012">
    <property type="protein sequence ID" value="PTE22948.1"/>
    <property type="molecule type" value="Genomic_DNA"/>
</dbReference>
<dbReference type="GO" id="GO:0009306">
    <property type="term" value="P:protein secretion"/>
    <property type="evidence" value="ECO:0007669"/>
    <property type="project" value="InterPro"/>
</dbReference>
<dbReference type="PANTHER" id="PTHR30531">
    <property type="entry name" value="FLAGELLAR BIOSYNTHETIC PROTEIN FLHB"/>
    <property type="match status" value="1"/>
</dbReference>